<dbReference type="AlphaFoldDB" id="A0A433L8U9"/>
<feature type="domain" description="HTH lysR-type" evidence="1">
    <location>
        <begin position="12"/>
        <end position="61"/>
    </location>
</feature>
<proteinExistence type="predicted"/>
<name>A0A433L8U9_9GAMM</name>
<dbReference type="RefSeq" id="WP_126982074.1">
    <property type="nucleotide sequence ID" value="NZ_RZHD01000010.1"/>
</dbReference>
<keyword evidence="3" id="KW-1185">Reference proteome</keyword>
<dbReference type="OrthoDB" id="9785974at2"/>
<evidence type="ECO:0000313" key="2">
    <source>
        <dbReference type="EMBL" id="RUR43592.1"/>
    </source>
</evidence>
<gene>
    <name evidence="2" type="ORF">ELY37_18060</name>
</gene>
<reference evidence="2 3" key="1">
    <citation type="submission" date="2018-12" db="EMBL/GenBank/DDBJ databases">
        <title>three novel Halomonas strain isolated from plants.</title>
        <authorList>
            <person name="Sun C."/>
        </authorList>
    </citation>
    <scope>NUCLEOTIDE SEQUENCE [LARGE SCALE GENOMIC DNA]</scope>
    <source>
        <strain evidence="2 3">RC</strain>
    </source>
</reference>
<dbReference type="Proteomes" id="UP000286912">
    <property type="component" value="Unassembled WGS sequence"/>
</dbReference>
<organism evidence="2 3">
    <name type="scientific">Vreelandella populi</name>
    <dbReference type="NCBI Taxonomy" id="2498858"/>
    <lineage>
        <taxon>Bacteria</taxon>
        <taxon>Pseudomonadati</taxon>
        <taxon>Pseudomonadota</taxon>
        <taxon>Gammaproteobacteria</taxon>
        <taxon>Oceanospirillales</taxon>
        <taxon>Halomonadaceae</taxon>
        <taxon>Vreelandella</taxon>
    </lineage>
</organism>
<dbReference type="PROSITE" id="PS50931">
    <property type="entry name" value="HTH_LYSR"/>
    <property type="match status" value="1"/>
</dbReference>
<dbReference type="SUPFAM" id="SSF46785">
    <property type="entry name" value="Winged helix' DNA-binding domain"/>
    <property type="match status" value="1"/>
</dbReference>
<evidence type="ECO:0000259" key="1">
    <source>
        <dbReference type="PROSITE" id="PS50931"/>
    </source>
</evidence>
<evidence type="ECO:0000313" key="3">
    <source>
        <dbReference type="Proteomes" id="UP000286912"/>
    </source>
</evidence>
<dbReference type="GO" id="GO:0003700">
    <property type="term" value="F:DNA-binding transcription factor activity"/>
    <property type="evidence" value="ECO:0007669"/>
    <property type="project" value="InterPro"/>
</dbReference>
<dbReference type="EMBL" id="RZHD01000010">
    <property type="protein sequence ID" value="RUR43592.1"/>
    <property type="molecule type" value="Genomic_DNA"/>
</dbReference>
<dbReference type="Pfam" id="PF00126">
    <property type="entry name" value="HTH_1"/>
    <property type="match status" value="1"/>
</dbReference>
<sequence>MRLLMRYGLTTLKNFLCVAKARSWTRASKRAHLAVTAISKRIAEPESHVGAPLFTRFSRGV</sequence>
<dbReference type="InterPro" id="IPR000847">
    <property type="entry name" value="LysR_HTH_N"/>
</dbReference>
<protein>
    <submittedName>
        <fullName evidence="2">LysR family transcriptional regulator</fullName>
    </submittedName>
</protein>
<dbReference type="InterPro" id="IPR036388">
    <property type="entry name" value="WH-like_DNA-bd_sf"/>
</dbReference>
<accession>A0A433L8U9</accession>
<comment type="caution">
    <text evidence="2">The sequence shown here is derived from an EMBL/GenBank/DDBJ whole genome shotgun (WGS) entry which is preliminary data.</text>
</comment>
<dbReference type="Gene3D" id="1.10.10.10">
    <property type="entry name" value="Winged helix-like DNA-binding domain superfamily/Winged helix DNA-binding domain"/>
    <property type="match status" value="1"/>
</dbReference>
<dbReference type="InterPro" id="IPR036390">
    <property type="entry name" value="WH_DNA-bd_sf"/>
</dbReference>